<dbReference type="SUPFAM" id="SSF53822">
    <property type="entry name" value="Periplasmic binding protein-like I"/>
    <property type="match status" value="1"/>
</dbReference>
<name>A0A6J6U603_9ZZZZ</name>
<sequence length="517" mass="54225">MILALGLIAAACGDDGGGGSGGASTGTTGSSSGATATGATGTGASGAAKGVFATDPRGGIYDAFQKTFDRSKDPFSSLTEFCTSNPAAANRKATDAVSADSIVIVNLRTKLEQLEKIGFALPLGDNNEMYRTFFTYINEKCGGIRGRKIDYKIVEVNSQSTTLDADRRAACIAVTEDLKAPIAVNSTGFAGTGLQCLTIEHDTIFITSTSDTNQTTIDSKGRMTSIAPTLSEYTKNLGDDLVKQGTLTGKRIAVVYPDTPGYPEAIKEGLIASLKKAGLNIVQEDVIGCKGGSSCGDGTPASVDKLISNKIDVLFPALNVVSLPGYLKEMATKGIKNGQIQMYQSNYNSQAGDLVSSKIVDFGGAEAAALYNGTIAIDTTPTGDYRGTDFKKSEWNTMCEKVYSENNKVGEKFDLTIETENSQAGAVGSACTFARLAARIVYLAGENPTRADLLKAKENIGAVDSNAQIPATFKPGKLSGWDMLFTLKWNSPCPGTKTPDKVKTCFTVVGTGRAIAR</sequence>
<reference evidence="2" key="1">
    <citation type="submission" date="2020-05" db="EMBL/GenBank/DDBJ databases">
        <authorList>
            <person name="Chiriac C."/>
            <person name="Salcher M."/>
            <person name="Ghai R."/>
            <person name="Kavagutti S V."/>
        </authorList>
    </citation>
    <scope>NUCLEOTIDE SEQUENCE</scope>
</reference>
<dbReference type="AlphaFoldDB" id="A0A6J6U603"/>
<dbReference type="InterPro" id="IPR028082">
    <property type="entry name" value="Peripla_BP_I"/>
</dbReference>
<evidence type="ECO:0000256" key="1">
    <source>
        <dbReference type="SAM" id="MobiDB-lite"/>
    </source>
</evidence>
<protein>
    <submittedName>
        <fullName evidence="2">Unannotated protein</fullName>
    </submittedName>
</protein>
<evidence type="ECO:0000313" key="4">
    <source>
        <dbReference type="EMBL" id="CAB4895399.1"/>
    </source>
</evidence>
<feature type="region of interest" description="Disordered" evidence="1">
    <location>
        <begin position="19"/>
        <end position="45"/>
    </location>
</feature>
<dbReference type="EMBL" id="CAFABA010000001">
    <property type="protein sequence ID" value="CAB4811480.1"/>
    <property type="molecule type" value="Genomic_DNA"/>
</dbReference>
<dbReference type="CDD" id="cd06268">
    <property type="entry name" value="PBP1_ABC_transporter_LIVBP-like"/>
    <property type="match status" value="1"/>
</dbReference>
<feature type="compositionally biased region" description="Low complexity" evidence="1">
    <location>
        <begin position="25"/>
        <end position="39"/>
    </location>
</feature>
<dbReference type="Gene3D" id="3.40.50.2300">
    <property type="match status" value="2"/>
</dbReference>
<organism evidence="2">
    <name type="scientific">freshwater metagenome</name>
    <dbReference type="NCBI Taxonomy" id="449393"/>
    <lineage>
        <taxon>unclassified sequences</taxon>
        <taxon>metagenomes</taxon>
        <taxon>ecological metagenomes</taxon>
    </lineage>
</organism>
<accession>A0A6J6U603</accession>
<gene>
    <name evidence="2" type="ORF">UFOPK2754_02018</name>
    <name evidence="3" type="ORF">UFOPK3139_00013</name>
    <name evidence="4" type="ORF">UFOPK3543_00549</name>
</gene>
<evidence type="ECO:0000313" key="3">
    <source>
        <dbReference type="EMBL" id="CAB4811480.1"/>
    </source>
</evidence>
<proteinExistence type="predicted"/>
<evidence type="ECO:0000313" key="2">
    <source>
        <dbReference type="EMBL" id="CAB4754698.1"/>
    </source>
</evidence>
<dbReference type="EMBL" id="CAEZYR010000078">
    <property type="protein sequence ID" value="CAB4754698.1"/>
    <property type="molecule type" value="Genomic_DNA"/>
</dbReference>
<dbReference type="EMBL" id="CAFBMH010000012">
    <property type="protein sequence ID" value="CAB4895399.1"/>
    <property type="molecule type" value="Genomic_DNA"/>
</dbReference>